<dbReference type="SUPFAM" id="SSF56784">
    <property type="entry name" value="HAD-like"/>
    <property type="match status" value="1"/>
</dbReference>
<dbReference type="AlphaFoldDB" id="A0A6C0HIK3"/>
<protein>
    <recommendedName>
        <fullName evidence="1">FCP1 homology domain-containing protein</fullName>
    </recommendedName>
</protein>
<reference evidence="2" key="1">
    <citation type="journal article" date="2020" name="Nature">
        <title>Giant virus diversity and host interactions through global metagenomics.</title>
        <authorList>
            <person name="Schulz F."/>
            <person name="Roux S."/>
            <person name="Paez-Espino D."/>
            <person name="Jungbluth S."/>
            <person name="Walsh D.A."/>
            <person name="Denef V.J."/>
            <person name="McMahon K.D."/>
            <person name="Konstantinidis K.T."/>
            <person name="Eloe-Fadrosh E.A."/>
            <person name="Kyrpides N.C."/>
            <person name="Woyke T."/>
        </authorList>
    </citation>
    <scope>NUCLEOTIDE SEQUENCE</scope>
    <source>
        <strain evidence="2">GVMAG-M-3300023184-120</strain>
    </source>
</reference>
<dbReference type="Gene3D" id="3.40.50.1000">
    <property type="entry name" value="HAD superfamily/HAD-like"/>
    <property type="match status" value="1"/>
</dbReference>
<dbReference type="PROSITE" id="PS50969">
    <property type="entry name" value="FCP1"/>
    <property type="match status" value="1"/>
</dbReference>
<evidence type="ECO:0000259" key="1">
    <source>
        <dbReference type="PROSITE" id="PS50969"/>
    </source>
</evidence>
<dbReference type="Pfam" id="PF03031">
    <property type="entry name" value="NIF"/>
    <property type="match status" value="1"/>
</dbReference>
<dbReference type="InterPro" id="IPR023214">
    <property type="entry name" value="HAD_sf"/>
</dbReference>
<name>A0A6C0HIK3_9ZZZZ</name>
<feature type="domain" description="FCP1 homology" evidence="1">
    <location>
        <begin position="1"/>
        <end position="176"/>
    </location>
</feature>
<dbReference type="EMBL" id="MN739969">
    <property type="protein sequence ID" value="QHT80468.1"/>
    <property type="molecule type" value="Genomic_DNA"/>
</dbReference>
<organism evidence="2">
    <name type="scientific">viral metagenome</name>
    <dbReference type="NCBI Taxonomy" id="1070528"/>
    <lineage>
        <taxon>unclassified sequences</taxon>
        <taxon>metagenomes</taxon>
        <taxon>organismal metagenomes</taxon>
    </lineage>
</organism>
<dbReference type="InterPro" id="IPR050365">
    <property type="entry name" value="TIM50"/>
</dbReference>
<proteinExistence type="predicted"/>
<sequence>MKRCVIFDIDETLIHFIDERNYHVWENTSKKDKKRLKYKEENRQVYIFRPFLREMFSFFMKNRSTISVGLWTFADAKYAAKVGEEICKFCNLPKDFFLFIYSIEDMSGPYPKDLRKVYSNFPEFNKSNTRLVDNLASNIMHEINQHNGFVIPAFAPYGFDPTPDPSLNGADEIRNPATSSDIIKAQRDDGLRDIIQLCKITRKTRRRRHVSRSSNTIKKIYKACP</sequence>
<dbReference type="PANTHER" id="PTHR12210">
    <property type="entry name" value="DULLARD PROTEIN PHOSPHATASE"/>
    <property type="match status" value="1"/>
</dbReference>
<evidence type="ECO:0000313" key="2">
    <source>
        <dbReference type="EMBL" id="QHT80468.1"/>
    </source>
</evidence>
<dbReference type="InterPro" id="IPR036412">
    <property type="entry name" value="HAD-like_sf"/>
</dbReference>
<dbReference type="InterPro" id="IPR004274">
    <property type="entry name" value="FCP1_dom"/>
</dbReference>
<accession>A0A6C0HIK3</accession>
<dbReference type="SMART" id="SM00577">
    <property type="entry name" value="CPDc"/>
    <property type="match status" value="1"/>
</dbReference>